<feature type="compositionally biased region" description="Polar residues" evidence="1">
    <location>
        <begin position="382"/>
        <end position="400"/>
    </location>
</feature>
<feature type="compositionally biased region" description="Polar residues" evidence="1">
    <location>
        <begin position="684"/>
        <end position="699"/>
    </location>
</feature>
<feature type="region of interest" description="Disordered" evidence="1">
    <location>
        <begin position="456"/>
        <end position="597"/>
    </location>
</feature>
<name>A0A2B7YIK9_POLH7</name>
<reference evidence="2 3" key="1">
    <citation type="submission" date="2017-10" db="EMBL/GenBank/DDBJ databases">
        <title>Comparative genomics in systemic dimorphic fungi from Ajellomycetaceae.</title>
        <authorList>
            <person name="Munoz J.F."/>
            <person name="Mcewen J.G."/>
            <person name="Clay O.K."/>
            <person name="Cuomo C.A."/>
        </authorList>
    </citation>
    <scope>NUCLEOTIDE SEQUENCE [LARGE SCALE GENOMIC DNA]</scope>
    <source>
        <strain evidence="2 3">UAMH7299</strain>
    </source>
</reference>
<feature type="compositionally biased region" description="Polar residues" evidence="1">
    <location>
        <begin position="1235"/>
        <end position="1253"/>
    </location>
</feature>
<feature type="compositionally biased region" description="Polar residues" evidence="1">
    <location>
        <begin position="1025"/>
        <end position="1042"/>
    </location>
</feature>
<feature type="region of interest" description="Disordered" evidence="1">
    <location>
        <begin position="625"/>
        <end position="1261"/>
    </location>
</feature>
<comment type="caution">
    <text evidence="2">The sequence shown here is derived from an EMBL/GenBank/DDBJ whole genome shotgun (WGS) entry which is preliminary data.</text>
</comment>
<feature type="compositionally biased region" description="Polar residues" evidence="1">
    <location>
        <begin position="311"/>
        <end position="326"/>
    </location>
</feature>
<feature type="compositionally biased region" description="Basic and acidic residues" evidence="1">
    <location>
        <begin position="888"/>
        <end position="906"/>
    </location>
</feature>
<feature type="compositionally biased region" description="Pro residues" evidence="1">
    <location>
        <begin position="947"/>
        <end position="956"/>
    </location>
</feature>
<feature type="compositionally biased region" description="Polar residues" evidence="1">
    <location>
        <begin position="1125"/>
        <end position="1140"/>
    </location>
</feature>
<keyword evidence="3" id="KW-1185">Reference proteome</keyword>
<dbReference type="Proteomes" id="UP000224634">
    <property type="component" value="Unassembled WGS sequence"/>
</dbReference>
<feature type="compositionally biased region" description="Polar residues" evidence="1">
    <location>
        <begin position="875"/>
        <end position="884"/>
    </location>
</feature>
<feature type="region of interest" description="Disordered" evidence="1">
    <location>
        <begin position="170"/>
        <end position="192"/>
    </location>
</feature>
<dbReference type="STRING" id="1447883.A0A2B7YIK9"/>
<dbReference type="EMBL" id="PDNA01000036">
    <property type="protein sequence ID" value="PGH21396.1"/>
    <property type="molecule type" value="Genomic_DNA"/>
</dbReference>
<sequence length="1261" mass="136759">MNRFRSRKKAKEDHVPRDHDAPPVPTLNPFKKNKKPQVEAKPVVDLTTVLPPSDDFRTSLLMPKLSARFSMLREQDDPNTKVGKANDDSVLFPKRASRLNVFGQSQLSDIAEVSSLSGSNGRPSLAIGRRSFGSGEGGYGTDDEYTSIMERRRPGEGNNLFGGRQKIYKIPVNPTSRSGSTSEASVSGSAMGGKAMYEEDVTLSAFQKMRIEERERELEEAVRANLDNVQANNKQGETSDSTSYFSSKPSFNRESTSATSLDSQSRISGRELTSPAISNLPSPAEPNHAPTGVERNPTKSRRLYEQGLELRNQQSSAISRLESLSRQRAAGADPTHINRSVSKSATSLNEKFLQRAPVYASSGFRPASPPPSASTSILEQMEASSNQHPSVESPNPNQGLFSPPISPPVSEVDDATMIAAALQPEDRGKATAMGLFNKPASKYDEQQYMRRQLQMHEGRNTPPLRRPSPTRVPSGTESVGRPRGQSTTSYRSKADSMTSRYSGSQDGVSHAGDRSAVSSMGRASPARPTNGTFLADFGGSDSGSDGEQEPALSGDPSSVARISDSIHPAFRSSVSSNDSGSYIAGGKSSHSATPDLRYSDSRDLKTIEENEAIEHLAPAIVEESAPSDEIQQGLDSPTLGPPGLGLSGLIRTHLRQNSDRSSIYPPPSPTIPPRPLDDDLDRLSAQNLPAANHTASIHSNPWEYDDLDKSQNIEKPVSPQPTQPDFTNMSIRAKQMLDMANALRSQGVEKDKDSTIQVRDPVKSPTQPTPESAPWQEEAKHGHQRGGSSETQVEREEFANELAERRRKVQEKLKSFAETESRSNSPTPNQRFPDYNSGKAGNAFAMLRNKAGRSHAGSRPDAPSKAMKMLGMENATLSASSPNLLSKDPWREEEDKMLREVSREPRSSSPHIGPGPGPRHQNWQRQPGAPPMQRHSQDDTQDSPRGRPYPPHPFSPPLRDRAGSDAPGRSKSGLPPREDVTAVSENPVMRRDETHMEDRKTSITAEPAAPFARSSSDVNDPIPSDRSSSVASGRFRSNSRSIQPAGYLEHKPPPSIQTNHPALIGPSPRPSPVTAYSANTTPPLFETSPTVSVASTPTGLPPSFGPSNSQRIQGLGSHKRAVDKSQISEPKFVSTTSNIPTLDLPAGASLSNGVSTPPIPPMNPRRKRQTATQTIFGALKGSDKHDTPPIPSPMSPNGPEEHSTFSDDEKHSKPRHRLRKSSSEGGNLNAKARQQLMNATSPAMPQFPKQQLATPMEGGMF</sequence>
<feature type="compositionally biased region" description="Basic and acidic residues" evidence="1">
    <location>
        <begin position="10"/>
        <end position="21"/>
    </location>
</feature>
<organism evidence="2 3">
    <name type="scientific">Polytolypa hystricis (strain UAMH7299)</name>
    <dbReference type="NCBI Taxonomy" id="1447883"/>
    <lineage>
        <taxon>Eukaryota</taxon>
        <taxon>Fungi</taxon>
        <taxon>Dikarya</taxon>
        <taxon>Ascomycota</taxon>
        <taxon>Pezizomycotina</taxon>
        <taxon>Eurotiomycetes</taxon>
        <taxon>Eurotiomycetidae</taxon>
        <taxon>Onygenales</taxon>
        <taxon>Onygenales incertae sedis</taxon>
        <taxon>Polytolypa</taxon>
    </lineage>
</organism>
<feature type="compositionally biased region" description="Low complexity" evidence="1">
    <location>
        <begin position="536"/>
        <end position="545"/>
    </location>
</feature>
<feature type="compositionally biased region" description="Basic and acidic residues" evidence="1">
    <location>
        <begin position="988"/>
        <end position="1001"/>
    </location>
</feature>
<feature type="region of interest" description="Disordered" evidence="1">
    <location>
        <begin position="361"/>
        <end position="401"/>
    </location>
</feature>
<feature type="compositionally biased region" description="Basic and acidic residues" evidence="1">
    <location>
        <begin position="792"/>
        <end position="821"/>
    </location>
</feature>
<protein>
    <submittedName>
        <fullName evidence="2">Uncharacterized protein</fullName>
    </submittedName>
</protein>
<evidence type="ECO:0000256" key="1">
    <source>
        <dbReference type="SAM" id="MobiDB-lite"/>
    </source>
</evidence>
<feature type="compositionally biased region" description="Polar residues" evidence="1">
    <location>
        <begin position="484"/>
        <end position="507"/>
    </location>
</feature>
<feature type="compositionally biased region" description="Low complexity" evidence="1">
    <location>
        <begin position="1087"/>
        <end position="1098"/>
    </location>
</feature>
<feature type="compositionally biased region" description="Polar residues" evidence="1">
    <location>
        <begin position="227"/>
        <end position="267"/>
    </location>
</feature>
<dbReference type="AlphaFoldDB" id="A0A2B7YIK9"/>
<feature type="compositionally biased region" description="Low complexity" evidence="1">
    <location>
        <begin position="175"/>
        <end position="189"/>
    </location>
</feature>
<feature type="region of interest" description="Disordered" evidence="1">
    <location>
        <begin position="1"/>
        <end position="42"/>
    </location>
</feature>
<feature type="compositionally biased region" description="Polar residues" evidence="1">
    <location>
        <begin position="337"/>
        <end position="348"/>
    </location>
</feature>
<proteinExistence type="predicted"/>
<feature type="compositionally biased region" description="Basic and acidic residues" evidence="1">
    <location>
        <begin position="1199"/>
        <end position="1211"/>
    </location>
</feature>
<accession>A0A2B7YIK9</accession>
<feature type="region of interest" description="Disordered" evidence="1">
    <location>
        <begin position="216"/>
        <end position="348"/>
    </location>
</feature>
<feature type="compositionally biased region" description="Basic and acidic residues" evidence="1">
    <location>
        <begin position="935"/>
        <end position="945"/>
    </location>
</feature>
<evidence type="ECO:0000313" key="3">
    <source>
        <dbReference type="Proteomes" id="UP000224634"/>
    </source>
</evidence>
<feature type="compositionally biased region" description="Pro residues" evidence="1">
    <location>
        <begin position="664"/>
        <end position="674"/>
    </location>
</feature>
<evidence type="ECO:0000313" key="2">
    <source>
        <dbReference type="EMBL" id="PGH21396.1"/>
    </source>
</evidence>
<feature type="region of interest" description="Disordered" evidence="1">
    <location>
        <begin position="114"/>
        <end position="144"/>
    </location>
</feature>
<gene>
    <name evidence="2" type="ORF">AJ80_03313</name>
</gene>
<dbReference type="OrthoDB" id="5335210at2759"/>